<keyword evidence="1" id="KW-0472">Membrane</keyword>
<keyword evidence="3" id="KW-1185">Reference proteome</keyword>
<sequence length="559" mass="58214">MPDWTYHPLRPITARVLGRQRSQRAALHLLATLTARPFGARAVAAVFAHPSAPPGLAARLGATVPVRHARDAIRALPVQGAGLIEIGPVTMADVPAVRAATTGRRCPVWARTADPAVAAALEPYVDHVLTEQAAEDAAETAAGGVKADGGAAAAGMGAAEGGRGTAGTGIGTAGTGMGAGQPGMGVVGPGIVRLTDPAVAGARRALADPDAIVLATTEVLVAAGPGWFQRVIEAETPTESAPGPRDAGTDPRRWPAWIWGLLVGLGMIGAGIGAALITLGPVLLWYDNDYLGMRREQLAALNERLVPFLQHDRITMSGTMIAIGVLYAGLAWGGLRRGWPWARTAYLLSGAVGFPSILYFLGSGGFVEPLHAAVTIVLAPMFVLAVARRPDTPRWTLLPDGPEPDRRRALTGQLLMIVTGVGLLIGGVVVSVVGLTDVFVTTDLGFLRTHADPLRHANPRLLPFVAHDRAGFGGALIAAALAVITLSMWGWRRGDTWVWWTLAGSAAAGFLPAVAVHMVIGYTDLVHLAPVYIGIALSLTALTLSRRHLCGRRPAEAAL</sequence>
<evidence type="ECO:0000256" key="1">
    <source>
        <dbReference type="SAM" id="Phobius"/>
    </source>
</evidence>
<name>A0ABW4A0I2_9ACTN</name>
<reference evidence="3" key="1">
    <citation type="journal article" date="2019" name="Int. J. Syst. Evol. Microbiol.">
        <title>The Global Catalogue of Microorganisms (GCM) 10K type strain sequencing project: providing services to taxonomists for standard genome sequencing and annotation.</title>
        <authorList>
            <consortium name="The Broad Institute Genomics Platform"/>
            <consortium name="The Broad Institute Genome Sequencing Center for Infectious Disease"/>
            <person name="Wu L."/>
            <person name="Ma J."/>
        </authorList>
    </citation>
    <scope>NUCLEOTIDE SEQUENCE [LARGE SCALE GENOMIC DNA]</scope>
    <source>
        <strain evidence="3">CCM 7526</strain>
    </source>
</reference>
<accession>A0ABW4A0I2</accession>
<evidence type="ECO:0000313" key="3">
    <source>
        <dbReference type="Proteomes" id="UP001597183"/>
    </source>
</evidence>
<feature type="transmembrane region" description="Helical" evidence="1">
    <location>
        <begin position="498"/>
        <end position="520"/>
    </location>
</feature>
<keyword evidence="1" id="KW-0812">Transmembrane</keyword>
<comment type="caution">
    <text evidence="2">The sequence shown here is derived from an EMBL/GenBank/DDBJ whole genome shotgun (WGS) entry which is preliminary data.</text>
</comment>
<evidence type="ECO:0000313" key="2">
    <source>
        <dbReference type="EMBL" id="MFD1363993.1"/>
    </source>
</evidence>
<keyword evidence="1" id="KW-1133">Transmembrane helix</keyword>
<gene>
    <name evidence="2" type="ORF">ACFQ5G_01405</name>
</gene>
<feature type="transmembrane region" description="Helical" evidence="1">
    <location>
        <begin position="414"/>
        <end position="435"/>
    </location>
</feature>
<feature type="transmembrane region" description="Helical" evidence="1">
    <location>
        <begin position="370"/>
        <end position="387"/>
    </location>
</feature>
<feature type="transmembrane region" description="Helical" evidence="1">
    <location>
        <begin position="345"/>
        <end position="364"/>
    </location>
</feature>
<feature type="transmembrane region" description="Helical" evidence="1">
    <location>
        <begin position="257"/>
        <end position="286"/>
    </location>
</feature>
<feature type="transmembrane region" description="Helical" evidence="1">
    <location>
        <begin position="314"/>
        <end position="333"/>
    </location>
</feature>
<dbReference type="RefSeq" id="WP_317786605.1">
    <property type="nucleotide sequence ID" value="NZ_AP028461.1"/>
</dbReference>
<protein>
    <submittedName>
        <fullName evidence="2">Uncharacterized protein</fullName>
    </submittedName>
</protein>
<dbReference type="Proteomes" id="UP001597183">
    <property type="component" value="Unassembled WGS sequence"/>
</dbReference>
<organism evidence="2 3">
    <name type="scientific">Actinoplanes sichuanensis</name>
    <dbReference type="NCBI Taxonomy" id="512349"/>
    <lineage>
        <taxon>Bacteria</taxon>
        <taxon>Bacillati</taxon>
        <taxon>Actinomycetota</taxon>
        <taxon>Actinomycetes</taxon>
        <taxon>Micromonosporales</taxon>
        <taxon>Micromonosporaceae</taxon>
        <taxon>Actinoplanes</taxon>
    </lineage>
</organism>
<feature type="transmembrane region" description="Helical" evidence="1">
    <location>
        <begin position="470"/>
        <end position="491"/>
    </location>
</feature>
<feature type="transmembrane region" description="Helical" evidence="1">
    <location>
        <begin position="526"/>
        <end position="544"/>
    </location>
</feature>
<proteinExistence type="predicted"/>
<dbReference type="EMBL" id="JBHTMK010000002">
    <property type="protein sequence ID" value="MFD1363993.1"/>
    <property type="molecule type" value="Genomic_DNA"/>
</dbReference>